<accession>A0A392RBH2</accession>
<keyword evidence="2" id="KW-1185">Reference proteome</keyword>
<dbReference type="Proteomes" id="UP000265520">
    <property type="component" value="Unassembled WGS sequence"/>
</dbReference>
<name>A0A392RBH2_9FABA</name>
<dbReference type="AlphaFoldDB" id="A0A392RBH2"/>
<dbReference type="EMBL" id="LXQA010202220">
    <property type="protein sequence ID" value="MCI33196.1"/>
    <property type="molecule type" value="Genomic_DNA"/>
</dbReference>
<organism evidence="1 2">
    <name type="scientific">Trifolium medium</name>
    <dbReference type="NCBI Taxonomy" id="97028"/>
    <lineage>
        <taxon>Eukaryota</taxon>
        <taxon>Viridiplantae</taxon>
        <taxon>Streptophyta</taxon>
        <taxon>Embryophyta</taxon>
        <taxon>Tracheophyta</taxon>
        <taxon>Spermatophyta</taxon>
        <taxon>Magnoliopsida</taxon>
        <taxon>eudicotyledons</taxon>
        <taxon>Gunneridae</taxon>
        <taxon>Pentapetalae</taxon>
        <taxon>rosids</taxon>
        <taxon>fabids</taxon>
        <taxon>Fabales</taxon>
        <taxon>Fabaceae</taxon>
        <taxon>Papilionoideae</taxon>
        <taxon>50 kb inversion clade</taxon>
        <taxon>NPAAA clade</taxon>
        <taxon>Hologalegina</taxon>
        <taxon>IRL clade</taxon>
        <taxon>Trifolieae</taxon>
        <taxon>Trifolium</taxon>
    </lineage>
</organism>
<protein>
    <submittedName>
        <fullName evidence="1">Uncharacterized protein</fullName>
    </submittedName>
</protein>
<sequence>MYRRISQPLHPSYPLSDTTGNWMLPQQQLLREEPMSAQELIGQGWPIGHEYILVAIDSFTQWDKNLL</sequence>
<evidence type="ECO:0000313" key="2">
    <source>
        <dbReference type="Proteomes" id="UP000265520"/>
    </source>
</evidence>
<evidence type="ECO:0000313" key="1">
    <source>
        <dbReference type="EMBL" id="MCI33196.1"/>
    </source>
</evidence>
<reference evidence="1 2" key="1">
    <citation type="journal article" date="2018" name="Front. Plant Sci.">
        <title>Red Clover (Trifolium pratense) and Zigzag Clover (T. medium) - A Picture of Genomic Similarities and Differences.</title>
        <authorList>
            <person name="Dluhosova J."/>
            <person name="Istvanek J."/>
            <person name="Nedelnik J."/>
            <person name="Repkova J."/>
        </authorList>
    </citation>
    <scope>NUCLEOTIDE SEQUENCE [LARGE SCALE GENOMIC DNA]</scope>
    <source>
        <strain evidence="2">cv. 10/8</strain>
        <tissue evidence="1">Leaf</tissue>
    </source>
</reference>
<comment type="caution">
    <text evidence="1">The sequence shown here is derived from an EMBL/GenBank/DDBJ whole genome shotgun (WGS) entry which is preliminary data.</text>
</comment>
<proteinExistence type="predicted"/>